<feature type="compositionally biased region" description="Gly residues" evidence="1">
    <location>
        <begin position="108"/>
        <end position="127"/>
    </location>
</feature>
<protein>
    <submittedName>
        <fullName evidence="2">Uncharacterized protein</fullName>
    </submittedName>
</protein>
<name>A0A645GTL8_9ZZZZ</name>
<feature type="compositionally biased region" description="Basic residues" evidence="1">
    <location>
        <begin position="73"/>
        <end position="100"/>
    </location>
</feature>
<sequence>MIFSVPRCPDSSSRAIRALRAARFLRPGPFTSVRSAAIKTDHTKWRITDHEDNAHEMAGIGSGMVSPAEFLFCRKHPRGERRGRRDGRVRGKRSARRNAAARKPGAAAGSGRGQSAGGGPGARRGAR</sequence>
<proteinExistence type="predicted"/>
<evidence type="ECO:0000313" key="2">
    <source>
        <dbReference type="EMBL" id="MPN29650.1"/>
    </source>
</evidence>
<dbReference type="AlphaFoldDB" id="A0A645GTL8"/>
<accession>A0A645GTL8</accession>
<gene>
    <name evidence="2" type="ORF">SDC9_177103</name>
</gene>
<organism evidence="2">
    <name type="scientific">bioreactor metagenome</name>
    <dbReference type="NCBI Taxonomy" id="1076179"/>
    <lineage>
        <taxon>unclassified sequences</taxon>
        <taxon>metagenomes</taxon>
        <taxon>ecological metagenomes</taxon>
    </lineage>
</organism>
<evidence type="ECO:0000256" key="1">
    <source>
        <dbReference type="SAM" id="MobiDB-lite"/>
    </source>
</evidence>
<reference evidence="2" key="1">
    <citation type="submission" date="2019-08" db="EMBL/GenBank/DDBJ databases">
        <authorList>
            <person name="Kucharzyk K."/>
            <person name="Murdoch R.W."/>
            <person name="Higgins S."/>
            <person name="Loffler F."/>
        </authorList>
    </citation>
    <scope>NUCLEOTIDE SEQUENCE</scope>
</reference>
<comment type="caution">
    <text evidence="2">The sequence shown here is derived from an EMBL/GenBank/DDBJ whole genome shotgun (WGS) entry which is preliminary data.</text>
</comment>
<dbReference type="EMBL" id="VSSQ01080447">
    <property type="protein sequence ID" value="MPN29650.1"/>
    <property type="molecule type" value="Genomic_DNA"/>
</dbReference>
<feature type="region of interest" description="Disordered" evidence="1">
    <location>
        <begin position="73"/>
        <end position="127"/>
    </location>
</feature>